<evidence type="ECO:0000313" key="4">
    <source>
        <dbReference type="Proteomes" id="UP000027195"/>
    </source>
</evidence>
<protein>
    <submittedName>
        <fullName evidence="3">Uncharacterized protein</fullName>
    </submittedName>
</protein>
<feature type="region of interest" description="Disordered" evidence="1">
    <location>
        <begin position="1"/>
        <end position="169"/>
    </location>
</feature>
<dbReference type="HOGENOM" id="CLU_017508_0_0_1"/>
<proteinExistence type="predicted"/>
<feature type="transmembrane region" description="Helical" evidence="2">
    <location>
        <begin position="207"/>
        <end position="232"/>
    </location>
</feature>
<accession>A0A067MEP1</accession>
<keyword evidence="2" id="KW-0812">Transmembrane</keyword>
<keyword evidence="4" id="KW-1185">Reference proteome</keyword>
<organism evidence="3 4">
    <name type="scientific">Botryobasidium botryosum (strain FD-172 SS1)</name>
    <dbReference type="NCBI Taxonomy" id="930990"/>
    <lineage>
        <taxon>Eukaryota</taxon>
        <taxon>Fungi</taxon>
        <taxon>Dikarya</taxon>
        <taxon>Basidiomycota</taxon>
        <taxon>Agaricomycotina</taxon>
        <taxon>Agaricomycetes</taxon>
        <taxon>Cantharellales</taxon>
        <taxon>Botryobasidiaceae</taxon>
        <taxon>Botryobasidium</taxon>
    </lineage>
</organism>
<feature type="compositionally biased region" description="Low complexity" evidence="1">
    <location>
        <begin position="75"/>
        <end position="91"/>
    </location>
</feature>
<name>A0A067MEP1_BOTB1</name>
<feature type="compositionally biased region" description="Basic and acidic residues" evidence="1">
    <location>
        <begin position="142"/>
        <end position="155"/>
    </location>
</feature>
<feature type="compositionally biased region" description="Polar residues" evidence="1">
    <location>
        <begin position="27"/>
        <end position="41"/>
    </location>
</feature>
<dbReference type="STRING" id="930990.A0A067MEP1"/>
<feature type="transmembrane region" description="Helical" evidence="2">
    <location>
        <begin position="300"/>
        <end position="322"/>
    </location>
</feature>
<evidence type="ECO:0000256" key="2">
    <source>
        <dbReference type="SAM" id="Phobius"/>
    </source>
</evidence>
<dbReference type="AlphaFoldDB" id="A0A067MEP1"/>
<reference evidence="4" key="1">
    <citation type="journal article" date="2014" name="Proc. Natl. Acad. Sci. U.S.A.">
        <title>Extensive sampling of basidiomycete genomes demonstrates inadequacy of the white-rot/brown-rot paradigm for wood decay fungi.</title>
        <authorList>
            <person name="Riley R."/>
            <person name="Salamov A.A."/>
            <person name="Brown D.W."/>
            <person name="Nagy L.G."/>
            <person name="Floudas D."/>
            <person name="Held B.W."/>
            <person name="Levasseur A."/>
            <person name="Lombard V."/>
            <person name="Morin E."/>
            <person name="Otillar R."/>
            <person name="Lindquist E.A."/>
            <person name="Sun H."/>
            <person name="LaButti K.M."/>
            <person name="Schmutz J."/>
            <person name="Jabbour D."/>
            <person name="Luo H."/>
            <person name="Baker S.E."/>
            <person name="Pisabarro A.G."/>
            <person name="Walton J.D."/>
            <person name="Blanchette R.A."/>
            <person name="Henrissat B."/>
            <person name="Martin F."/>
            <person name="Cullen D."/>
            <person name="Hibbett D.S."/>
            <person name="Grigoriev I.V."/>
        </authorList>
    </citation>
    <scope>NUCLEOTIDE SEQUENCE [LARGE SCALE GENOMIC DNA]</scope>
    <source>
        <strain evidence="4">FD-172 SS1</strain>
    </source>
</reference>
<feature type="transmembrane region" description="Helical" evidence="2">
    <location>
        <begin position="736"/>
        <end position="755"/>
    </location>
</feature>
<keyword evidence="2" id="KW-1133">Transmembrane helix</keyword>
<dbReference type="EMBL" id="KL198071">
    <property type="protein sequence ID" value="KDQ10056.1"/>
    <property type="molecule type" value="Genomic_DNA"/>
</dbReference>
<gene>
    <name evidence="3" type="ORF">BOTBODRAFT_178430</name>
</gene>
<feature type="compositionally biased region" description="Polar residues" evidence="1">
    <location>
        <begin position="124"/>
        <end position="138"/>
    </location>
</feature>
<sequence>MSHWAYGRVETTDDGDAEPSREYLSGDSPQTVWPPQSTSTLRPLPMPPRPAAADPFPPGRGLSFYRSSSHNPGHSIDFSTTSSIPDTPDTSGAVEHGPSAYGDANSDPEAPLLQSPPPNIEYPTASSRHISQASQMTYVQEEYERPGSSEFDNTKLVDPPPRRAHPIPSRRHERPAYDLLFTHALYCFGGFVVVYLGGANLHGLPIFWARAVVSMLCGGVGYLLSISLLFIIRRSLEAAIWATVVHESMQGNKGVTLRDLSQLTYKLDPRYSWAGWLLLYRRMRKYTGVKRQNRQYDTRYWSIYILGFIMVALMTEILTFTLERIVVINTAEMHQFHKWTQTSVIGDLSPADDSRAAANRVTFQNAALSWTLKSVAASLDLPQAITFPWNNDPIYFSEALASQLLPNGTGFGTFDNSAGLGMGANPENLASDKTTGAVLKWPRWGLRTKCTSLPDPQTNIVMAAPSSFDYAYVPRSVMSSLFGAFSLPVPQELNQPFSPSTLMGNDVPPAAIDTNNIAFAAPFATDGVGFSISSMPLLNTGADGSGWVQVETVMVRLNTSLTPIGVFPAHRNTPQTGNLGYDVAVCIEIVEPYVLSVSNDTSGTPRTMGIMSKMNTVLGNETTGAKGDEKPLAGLTSVLNSMGKADAWIAAHANSRNVMLKDNGRDAKYVPSPTVVSFTSGSGPSGYTQLDPAYVASTLGEADASNLLPYLVGSGLILAHEFPNTSTAWTEVHLEFLVLFTAVVLVAGILAGVFVPTLPLGLPRRDLSPVTLATLRADGLPWRTDPGWEDEELVELDERFGGAKLRLGV</sequence>
<feature type="compositionally biased region" description="Pro residues" evidence="1">
    <location>
        <begin position="44"/>
        <end position="58"/>
    </location>
</feature>
<evidence type="ECO:0000313" key="3">
    <source>
        <dbReference type="EMBL" id="KDQ10056.1"/>
    </source>
</evidence>
<dbReference type="InParanoid" id="A0A067MEP1"/>
<dbReference type="Proteomes" id="UP000027195">
    <property type="component" value="Unassembled WGS sequence"/>
</dbReference>
<keyword evidence="2" id="KW-0472">Membrane</keyword>
<dbReference type="OrthoDB" id="8191639at2759"/>
<evidence type="ECO:0000256" key="1">
    <source>
        <dbReference type="SAM" id="MobiDB-lite"/>
    </source>
</evidence>
<feature type="transmembrane region" description="Helical" evidence="2">
    <location>
        <begin position="179"/>
        <end position="201"/>
    </location>
</feature>